<gene>
    <name evidence="2" type="ORF">KIW84_035344</name>
</gene>
<proteinExistence type="predicted"/>
<comment type="caution">
    <text evidence="2">The sequence shown here is derived from an EMBL/GenBank/DDBJ whole genome shotgun (WGS) entry which is preliminary data.</text>
</comment>
<evidence type="ECO:0000313" key="3">
    <source>
        <dbReference type="Proteomes" id="UP001058974"/>
    </source>
</evidence>
<organism evidence="2 3">
    <name type="scientific">Pisum sativum</name>
    <name type="common">Garden pea</name>
    <name type="synonym">Lathyrus oleraceus</name>
    <dbReference type="NCBI Taxonomy" id="3888"/>
    <lineage>
        <taxon>Eukaryota</taxon>
        <taxon>Viridiplantae</taxon>
        <taxon>Streptophyta</taxon>
        <taxon>Embryophyta</taxon>
        <taxon>Tracheophyta</taxon>
        <taxon>Spermatophyta</taxon>
        <taxon>Magnoliopsida</taxon>
        <taxon>eudicotyledons</taxon>
        <taxon>Gunneridae</taxon>
        <taxon>Pentapetalae</taxon>
        <taxon>rosids</taxon>
        <taxon>fabids</taxon>
        <taxon>Fabales</taxon>
        <taxon>Fabaceae</taxon>
        <taxon>Papilionoideae</taxon>
        <taxon>50 kb inversion clade</taxon>
        <taxon>NPAAA clade</taxon>
        <taxon>Hologalegina</taxon>
        <taxon>IRL clade</taxon>
        <taxon>Fabeae</taxon>
        <taxon>Lathyrus</taxon>
    </lineage>
</organism>
<dbReference type="AlphaFoldDB" id="A0A9D4Y1Q2"/>
<dbReference type="Proteomes" id="UP001058974">
    <property type="component" value="Chromosome 3"/>
</dbReference>
<accession>A0A9D4Y1Q2</accession>
<protein>
    <submittedName>
        <fullName evidence="2">Uncharacterized protein</fullName>
    </submittedName>
</protein>
<name>A0A9D4Y1Q2_PEA</name>
<keyword evidence="3" id="KW-1185">Reference proteome</keyword>
<sequence>MSHCDQLEAILDGLPIEYQALASIIRYGDEPCGFIVAETMLLSHEACLDRAPHLSPQDSLSVDLTQGNVTPTSHSTVSIIPDTPSQLLSQESLPQFDGTRGGRGGRSFNSRGGGRNGGKSHVQCQICSNIGHDAKVCYYMLAIQPTQSNQWRIPAIHTLPQSNLMSHWHNAGPH</sequence>
<feature type="region of interest" description="Disordered" evidence="1">
    <location>
        <begin position="92"/>
        <end position="118"/>
    </location>
</feature>
<dbReference type="Gramene" id="Psat03G0534400-T2">
    <property type="protein sequence ID" value="KAI5431147.1"/>
    <property type="gene ID" value="KIW84_035344"/>
</dbReference>
<feature type="compositionally biased region" description="Gly residues" evidence="1">
    <location>
        <begin position="99"/>
        <end position="117"/>
    </location>
</feature>
<evidence type="ECO:0000313" key="2">
    <source>
        <dbReference type="EMBL" id="KAI5431147.1"/>
    </source>
</evidence>
<evidence type="ECO:0000256" key="1">
    <source>
        <dbReference type="SAM" id="MobiDB-lite"/>
    </source>
</evidence>
<dbReference type="EMBL" id="JAMSHJ010000003">
    <property type="protein sequence ID" value="KAI5431147.1"/>
    <property type="molecule type" value="Genomic_DNA"/>
</dbReference>
<reference evidence="2 3" key="1">
    <citation type="journal article" date="2022" name="Nat. Genet.">
        <title>Improved pea reference genome and pan-genome highlight genomic features and evolutionary characteristics.</title>
        <authorList>
            <person name="Yang T."/>
            <person name="Liu R."/>
            <person name="Luo Y."/>
            <person name="Hu S."/>
            <person name="Wang D."/>
            <person name="Wang C."/>
            <person name="Pandey M.K."/>
            <person name="Ge S."/>
            <person name="Xu Q."/>
            <person name="Li N."/>
            <person name="Li G."/>
            <person name="Huang Y."/>
            <person name="Saxena R.K."/>
            <person name="Ji Y."/>
            <person name="Li M."/>
            <person name="Yan X."/>
            <person name="He Y."/>
            <person name="Liu Y."/>
            <person name="Wang X."/>
            <person name="Xiang C."/>
            <person name="Varshney R.K."/>
            <person name="Ding H."/>
            <person name="Gao S."/>
            <person name="Zong X."/>
        </authorList>
    </citation>
    <scope>NUCLEOTIDE SEQUENCE [LARGE SCALE GENOMIC DNA]</scope>
    <source>
        <strain evidence="2 3">cv. Zhongwan 6</strain>
    </source>
</reference>